<reference evidence="1" key="1">
    <citation type="submission" date="2022-10" db="EMBL/GenBank/DDBJ databases">
        <title>The WGS of Solirubrobacter phytolaccae KCTC 29190.</title>
        <authorList>
            <person name="Jiang Z."/>
        </authorList>
    </citation>
    <scope>NUCLEOTIDE SEQUENCE</scope>
    <source>
        <strain evidence="1">KCTC 29190</strain>
    </source>
</reference>
<proteinExistence type="predicted"/>
<gene>
    <name evidence="1" type="ORF">OJ997_26725</name>
</gene>
<sequence>MTLADFPRFSTDVAARPSRIDGPKLAVALHDVEPATFRRCHDIREWLYDRGVDRVTLLVIPAPQLHPFATRSPELAYWLLDRQDAGDAIAQHGLRHRQTRPARFGTRIVRHWQGGIAAEYAGMSAEATAESVEAGRRVLVDAGVTPRGFVAPAYAYTGALRAVLAERFDWWATLLGLHGNASSRSPALCLGTSSSVKRGTSPLVVRAGARFSRDLLRLDLHPADFDLPRHVDAVERVLERAQHRAAVSYDDLC</sequence>
<accession>A0A9X3NFA5</accession>
<dbReference type="EMBL" id="JAPDDP010000064">
    <property type="protein sequence ID" value="MDA0183930.1"/>
    <property type="molecule type" value="Genomic_DNA"/>
</dbReference>
<evidence type="ECO:0000313" key="1">
    <source>
        <dbReference type="EMBL" id="MDA0183930.1"/>
    </source>
</evidence>
<dbReference type="Gene3D" id="3.20.20.370">
    <property type="entry name" value="Glycoside hydrolase/deacetylase"/>
    <property type="match status" value="1"/>
</dbReference>
<dbReference type="Pfam" id="PF10096">
    <property type="entry name" value="DUF2334"/>
    <property type="match status" value="1"/>
</dbReference>
<protein>
    <submittedName>
        <fullName evidence="1">DUF2334 domain-containing protein</fullName>
    </submittedName>
</protein>
<name>A0A9X3NFA5_9ACTN</name>
<dbReference type="GO" id="GO:0005975">
    <property type="term" value="P:carbohydrate metabolic process"/>
    <property type="evidence" value="ECO:0007669"/>
    <property type="project" value="InterPro"/>
</dbReference>
<dbReference type="InterPro" id="IPR018763">
    <property type="entry name" value="DUF2334"/>
</dbReference>
<dbReference type="RefSeq" id="WP_270028344.1">
    <property type="nucleotide sequence ID" value="NZ_JAPDDP010000064.1"/>
</dbReference>
<dbReference type="Proteomes" id="UP001147653">
    <property type="component" value="Unassembled WGS sequence"/>
</dbReference>
<dbReference type="SUPFAM" id="SSF88713">
    <property type="entry name" value="Glycoside hydrolase/deacetylase"/>
    <property type="match status" value="1"/>
</dbReference>
<evidence type="ECO:0000313" key="2">
    <source>
        <dbReference type="Proteomes" id="UP001147653"/>
    </source>
</evidence>
<dbReference type="AlphaFoldDB" id="A0A9X3NFA5"/>
<dbReference type="InterPro" id="IPR011330">
    <property type="entry name" value="Glyco_hydro/deAcase_b/a-brl"/>
</dbReference>
<organism evidence="1 2">
    <name type="scientific">Solirubrobacter phytolaccae</name>
    <dbReference type="NCBI Taxonomy" id="1404360"/>
    <lineage>
        <taxon>Bacteria</taxon>
        <taxon>Bacillati</taxon>
        <taxon>Actinomycetota</taxon>
        <taxon>Thermoleophilia</taxon>
        <taxon>Solirubrobacterales</taxon>
        <taxon>Solirubrobacteraceae</taxon>
        <taxon>Solirubrobacter</taxon>
    </lineage>
</organism>
<comment type="caution">
    <text evidence="1">The sequence shown here is derived from an EMBL/GenBank/DDBJ whole genome shotgun (WGS) entry which is preliminary data.</text>
</comment>
<keyword evidence="2" id="KW-1185">Reference proteome</keyword>